<dbReference type="Proteomes" id="UP000007266">
    <property type="component" value="Linkage group 4"/>
</dbReference>
<dbReference type="STRING" id="7070.D2A375"/>
<dbReference type="GO" id="GO:0031119">
    <property type="term" value="P:tRNA pseudouridine synthesis"/>
    <property type="evidence" value="ECO:0000318"/>
    <property type="project" value="GO_Central"/>
</dbReference>
<dbReference type="KEGG" id="tca:663267"/>
<dbReference type="FunFam" id="3.30.70.580:FF:000007">
    <property type="entry name" value="tRNA pseudouridine synthase"/>
    <property type="match status" value="1"/>
</dbReference>
<dbReference type="GO" id="GO:0005634">
    <property type="term" value="C:nucleus"/>
    <property type="evidence" value="ECO:0000318"/>
    <property type="project" value="GO_Central"/>
</dbReference>
<dbReference type="AlphaFoldDB" id="D2A375"/>
<dbReference type="GO" id="GO:0003723">
    <property type="term" value="F:RNA binding"/>
    <property type="evidence" value="ECO:0007669"/>
    <property type="project" value="InterPro"/>
</dbReference>
<evidence type="ECO:0000259" key="4">
    <source>
        <dbReference type="Pfam" id="PF01416"/>
    </source>
</evidence>
<reference evidence="5 6" key="1">
    <citation type="journal article" date="2008" name="Nature">
        <title>The genome of the model beetle and pest Tribolium castaneum.</title>
        <authorList>
            <consortium name="Tribolium Genome Sequencing Consortium"/>
            <person name="Richards S."/>
            <person name="Gibbs R.A."/>
            <person name="Weinstock G.M."/>
            <person name="Brown S.J."/>
            <person name="Denell R."/>
            <person name="Beeman R.W."/>
            <person name="Gibbs R."/>
            <person name="Beeman R.W."/>
            <person name="Brown S.J."/>
            <person name="Bucher G."/>
            <person name="Friedrich M."/>
            <person name="Grimmelikhuijzen C.J."/>
            <person name="Klingler M."/>
            <person name="Lorenzen M."/>
            <person name="Richards S."/>
            <person name="Roth S."/>
            <person name="Schroder R."/>
            <person name="Tautz D."/>
            <person name="Zdobnov E.M."/>
            <person name="Muzny D."/>
            <person name="Gibbs R.A."/>
            <person name="Weinstock G.M."/>
            <person name="Attaway T."/>
            <person name="Bell S."/>
            <person name="Buhay C.J."/>
            <person name="Chandrabose M.N."/>
            <person name="Chavez D."/>
            <person name="Clerk-Blankenburg K.P."/>
            <person name="Cree A."/>
            <person name="Dao M."/>
            <person name="Davis C."/>
            <person name="Chacko J."/>
            <person name="Dinh H."/>
            <person name="Dugan-Rocha S."/>
            <person name="Fowler G."/>
            <person name="Garner T.T."/>
            <person name="Garnes J."/>
            <person name="Gnirke A."/>
            <person name="Hawes A."/>
            <person name="Hernandez J."/>
            <person name="Hines S."/>
            <person name="Holder M."/>
            <person name="Hume J."/>
            <person name="Jhangiani S.N."/>
            <person name="Joshi V."/>
            <person name="Khan Z.M."/>
            <person name="Jackson L."/>
            <person name="Kovar C."/>
            <person name="Kowis A."/>
            <person name="Lee S."/>
            <person name="Lewis L.R."/>
            <person name="Margolis J."/>
            <person name="Morgan M."/>
            <person name="Nazareth L.V."/>
            <person name="Nguyen N."/>
            <person name="Okwuonu G."/>
            <person name="Parker D."/>
            <person name="Richards S."/>
            <person name="Ruiz S.J."/>
            <person name="Santibanez J."/>
            <person name="Savard J."/>
            <person name="Scherer S.E."/>
            <person name="Schneider B."/>
            <person name="Sodergren E."/>
            <person name="Tautz D."/>
            <person name="Vattahil S."/>
            <person name="Villasana D."/>
            <person name="White C.S."/>
            <person name="Wright R."/>
            <person name="Park Y."/>
            <person name="Beeman R.W."/>
            <person name="Lord J."/>
            <person name="Oppert B."/>
            <person name="Lorenzen M."/>
            <person name="Brown S."/>
            <person name="Wang L."/>
            <person name="Savard J."/>
            <person name="Tautz D."/>
            <person name="Richards S."/>
            <person name="Weinstock G."/>
            <person name="Gibbs R.A."/>
            <person name="Liu Y."/>
            <person name="Worley K."/>
            <person name="Weinstock G."/>
            <person name="Elsik C.G."/>
            <person name="Reese J.T."/>
            <person name="Elhaik E."/>
            <person name="Landan G."/>
            <person name="Graur D."/>
            <person name="Arensburger P."/>
            <person name="Atkinson P."/>
            <person name="Beeman R.W."/>
            <person name="Beidler J."/>
            <person name="Brown S.J."/>
            <person name="Demuth J.P."/>
            <person name="Drury D.W."/>
            <person name="Du Y.Z."/>
            <person name="Fujiwara H."/>
            <person name="Lorenzen M."/>
            <person name="Maselli V."/>
            <person name="Osanai M."/>
            <person name="Park Y."/>
            <person name="Robertson H.M."/>
            <person name="Tu Z."/>
            <person name="Wang J.J."/>
            <person name="Wang S."/>
            <person name="Richards S."/>
            <person name="Song H."/>
            <person name="Zhang L."/>
            <person name="Sodergren E."/>
            <person name="Werner D."/>
            <person name="Stanke M."/>
            <person name="Morgenstern B."/>
            <person name="Solovyev V."/>
            <person name="Kosarev P."/>
            <person name="Brown G."/>
            <person name="Chen H.C."/>
            <person name="Ermolaeva O."/>
            <person name="Hlavina W."/>
            <person name="Kapustin Y."/>
            <person name="Kiryutin B."/>
            <person name="Kitts P."/>
            <person name="Maglott D."/>
            <person name="Pruitt K."/>
            <person name="Sapojnikov V."/>
            <person name="Souvorov A."/>
            <person name="Mackey A.J."/>
            <person name="Waterhouse R.M."/>
            <person name="Wyder S."/>
            <person name="Zdobnov E.M."/>
            <person name="Zdobnov E.M."/>
            <person name="Wyder S."/>
            <person name="Kriventseva E.V."/>
            <person name="Kadowaki T."/>
            <person name="Bork P."/>
            <person name="Aranda M."/>
            <person name="Bao R."/>
            <person name="Beermann A."/>
            <person name="Berns N."/>
            <person name="Bolognesi R."/>
            <person name="Bonneton F."/>
            <person name="Bopp D."/>
            <person name="Brown S.J."/>
            <person name="Bucher G."/>
            <person name="Butts T."/>
            <person name="Chaumot A."/>
            <person name="Denell R.E."/>
            <person name="Ferrier D.E."/>
            <person name="Friedrich M."/>
            <person name="Gordon C.M."/>
            <person name="Jindra M."/>
            <person name="Klingler M."/>
            <person name="Lan Q."/>
            <person name="Lattorff H.M."/>
            <person name="Laudet V."/>
            <person name="von Levetsow C."/>
            <person name="Liu Z."/>
            <person name="Lutz R."/>
            <person name="Lynch J.A."/>
            <person name="da Fonseca R.N."/>
            <person name="Posnien N."/>
            <person name="Reuter R."/>
            <person name="Roth S."/>
            <person name="Savard J."/>
            <person name="Schinko J.B."/>
            <person name="Schmitt C."/>
            <person name="Schoppmeier M."/>
            <person name="Schroder R."/>
            <person name="Shippy T.D."/>
            <person name="Simonnet F."/>
            <person name="Marques-Souza H."/>
            <person name="Tautz D."/>
            <person name="Tomoyasu Y."/>
            <person name="Trauner J."/>
            <person name="Van der Zee M."/>
            <person name="Vervoort M."/>
            <person name="Wittkopp N."/>
            <person name="Wimmer E.A."/>
            <person name="Yang X."/>
            <person name="Jones A.K."/>
            <person name="Sattelle D.B."/>
            <person name="Ebert P.R."/>
            <person name="Nelson D."/>
            <person name="Scott J.G."/>
            <person name="Beeman R.W."/>
            <person name="Muthukrishnan S."/>
            <person name="Kramer K.J."/>
            <person name="Arakane Y."/>
            <person name="Beeman R.W."/>
            <person name="Zhu Q."/>
            <person name="Hogenkamp D."/>
            <person name="Dixit R."/>
            <person name="Oppert B."/>
            <person name="Jiang H."/>
            <person name="Zou Z."/>
            <person name="Marshall J."/>
            <person name="Elpidina E."/>
            <person name="Vinokurov K."/>
            <person name="Oppert C."/>
            <person name="Zou Z."/>
            <person name="Evans J."/>
            <person name="Lu Z."/>
            <person name="Zhao P."/>
            <person name="Sumathipala N."/>
            <person name="Altincicek B."/>
            <person name="Vilcinskas A."/>
            <person name="Williams M."/>
            <person name="Hultmark D."/>
            <person name="Hetru C."/>
            <person name="Jiang H."/>
            <person name="Grimmelikhuijzen C.J."/>
            <person name="Hauser F."/>
            <person name="Cazzamali G."/>
            <person name="Williamson M."/>
            <person name="Park Y."/>
            <person name="Li B."/>
            <person name="Tanaka Y."/>
            <person name="Predel R."/>
            <person name="Neupert S."/>
            <person name="Schachtner J."/>
            <person name="Verleyen P."/>
            <person name="Raible F."/>
            <person name="Bork P."/>
            <person name="Friedrich M."/>
            <person name="Walden K.K."/>
            <person name="Robertson H.M."/>
            <person name="Angeli S."/>
            <person name="Foret S."/>
            <person name="Bucher G."/>
            <person name="Schuetz S."/>
            <person name="Maleszka R."/>
            <person name="Wimmer E.A."/>
            <person name="Beeman R.W."/>
            <person name="Lorenzen M."/>
            <person name="Tomoyasu Y."/>
            <person name="Miller S.C."/>
            <person name="Grossmann D."/>
            <person name="Bucher G."/>
        </authorList>
    </citation>
    <scope>NUCLEOTIDE SEQUENCE [LARGE SCALE GENOMIC DNA]</scope>
    <source>
        <strain evidence="5 6">Georgia GA2</strain>
    </source>
</reference>
<dbReference type="PANTHER" id="PTHR11142">
    <property type="entry name" value="PSEUDOURIDYLATE SYNTHASE"/>
    <property type="match status" value="1"/>
</dbReference>
<dbReference type="InParanoid" id="D2A375"/>
<dbReference type="SUPFAM" id="SSF55120">
    <property type="entry name" value="Pseudouridine synthase"/>
    <property type="match status" value="1"/>
</dbReference>
<evidence type="ECO:0000313" key="6">
    <source>
        <dbReference type="Proteomes" id="UP000007266"/>
    </source>
</evidence>
<evidence type="ECO:0000256" key="1">
    <source>
        <dbReference type="ARBA" id="ARBA00009375"/>
    </source>
</evidence>
<dbReference type="FunCoup" id="D2A375">
    <property type="interactions" value="1687"/>
</dbReference>
<dbReference type="CDD" id="cd02569">
    <property type="entry name" value="PseudoU_synth_ScPus3"/>
    <property type="match status" value="1"/>
</dbReference>
<evidence type="ECO:0000313" key="5">
    <source>
        <dbReference type="EMBL" id="EFA02961.2"/>
    </source>
</evidence>
<dbReference type="GO" id="GO:0009982">
    <property type="term" value="F:pseudouridine synthase activity"/>
    <property type="evidence" value="ECO:0000318"/>
    <property type="project" value="GO_Central"/>
</dbReference>
<dbReference type="HOGENOM" id="CLU_014673_2_0_1"/>
<dbReference type="InterPro" id="IPR020103">
    <property type="entry name" value="PsdUridine_synth_cat_dom_sf"/>
</dbReference>
<feature type="domain" description="Pseudouridine synthase I TruA alpha/beta" evidence="4">
    <location>
        <begin position="190"/>
        <end position="301"/>
    </location>
</feature>
<dbReference type="PANTHER" id="PTHR11142:SF5">
    <property type="entry name" value="TRNA PSEUDOURIDINE(38_39) SYNTHASE"/>
    <property type="match status" value="1"/>
</dbReference>
<proteinExistence type="inferred from homology"/>
<dbReference type="NCBIfam" id="TIGR00071">
    <property type="entry name" value="hisT_truA"/>
    <property type="match status" value="1"/>
</dbReference>
<dbReference type="OMA" id="YFGWEYN"/>
<dbReference type="Gene3D" id="3.30.70.580">
    <property type="entry name" value="Pseudouridine synthase I, catalytic domain, N-terminal subdomain"/>
    <property type="match status" value="1"/>
</dbReference>
<keyword evidence="2" id="KW-0819">tRNA processing</keyword>
<evidence type="ECO:0000256" key="2">
    <source>
        <dbReference type="ARBA" id="ARBA00022694"/>
    </source>
</evidence>
<dbReference type="HAMAP" id="MF_00171">
    <property type="entry name" value="TruA"/>
    <property type="match status" value="1"/>
</dbReference>
<protein>
    <submittedName>
        <fullName evidence="5">tRNA pseudouridine(38/39) synthase-like Protein</fullName>
    </submittedName>
</protein>
<name>D2A375_TRICA</name>
<dbReference type="OrthoDB" id="25767at2759"/>
<dbReference type="GO" id="GO:0005737">
    <property type="term" value="C:cytoplasm"/>
    <property type="evidence" value="ECO:0000318"/>
    <property type="project" value="GO_Central"/>
</dbReference>
<accession>D2A375</accession>
<sequence length="394" mass="45973">MDNLEDRTKEELIAEIRALKAHNKQLQNIILKGTATKPANQPKCQKPFDFQNCKFRHVLLKFLYLGWDYQGYVTQEDTVNTIEHHVFNALIKTCLIENRSSANYHRCGRTDKGVSSFSQVISLDLRSNGDDFESEINYCKILNRVLPENIQFVAWCPVESAFSARFDCKNRTYKYFFPKSNLDIDAMKIAANYLVGTHDFRNFCKMDVNNGVVEFKRNILSVDISLFQEDERYSIQVLTIKGNAFLWHQIRCIVGILILVGQGKEKPEVVLDLLDITRNPRKPDYHMASEIPLNLYDCHYDNVNWIYDKEALNIVKAKLYKFWMFSSIKTAMMKSMLVDLEKEASELDHDSIDFLIQGVKRKNYVPVMKRQLCESLEDKIQHSLKRRKRKANPS</sequence>
<dbReference type="EMBL" id="KQ971338">
    <property type="protein sequence ID" value="EFA02961.2"/>
    <property type="molecule type" value="Genomic_DNA"/>
</dbReference>
<dbReference type="InterPro" id="IPR041707">
    <property type="entry name" value="Pus3-like"/>
</dbReference>
<dbReference type="InterPro" id="IPR020094">
    <property type="entry name" value="TruA/RsuA/RluB/E/F_N"/>
</dbReference>
<dbReference type="Pfam" id="PF01416">
    <property type="entry name" value="PseudoU_synth_1"/>
    <property type="match status" value="1"/>
</dbReference>
<keyword evidence="6" id="KW-1185">Reference proteome</keyword>
<dbReference type="GO" id="GO:1990481">
    <property type="term" value="P:mRNA pseudouridine synthesis"/>
    <property type="evidence" value="ECO:0000318"/>
    <property type="project" value="GO_Central"/>
</dbReference>
<comment type="similarity">
    <text evidence="1">Belongs to the tRNA pseudouridine synthase TruA family.</text>
</comment>
<dbReference type="InterPro" id="IPR020095">
    <property type="entry name" value="PsdUridine_synth_TruA_C"/>
</dbReference>
<organism evidence="5 6">
    <name type="scientific">Tribolium castaneum</name>
    <name type="common">Red flour beetle</name>
    <dbReference type="NCBI Taxonomy" id="7070"/>
    <lineage>
        <taxon>Eukaryota</taxon>
        <taxon>Metazoa</taxon>
        <taxon>Ecdysozoa</taxon>
        <taxon>Arthropoda</taxon>
        <taxon>Hexapoda</taxon>
        <taxon>Insecta</taxon>
        <taxon>Pterygota</taxon>
        <taxon>Neoptera</taxon>
        <taxon>Endopterygota</taxon>
        <taxon>Coleoptera</taxon>
        <taxon>Polyphaga</taxon>
        <taxon>Cucujiformia</taxon>
        <taxon>Tenebrionidae</taxon>
        <taxon>Tenebrionidae incertae sedis</taxon>
        <taxon>Tribolium</taxon>
    </lineage>
</organism>
<reference evidence="5 6" key="2">
    <citation type="journal article" date="2010" name="Nucleic Acids Res.">
        <title>BeetleBase in 2010: revisions to provide comprehensive genomic information for Tribolium castaneum.</title>
        <authorList>
            <person name="Kim H.S."/>
            <person name="Murphy T."/>
            <person name="Xia J."/>
            <person name="Caragea D."/>
            <person name="Park Y."/>
            <person name="Beeman R.W."/>
            <person name="Lorenzen M.D."/>
            <person name="Butcher S."/>
            <person name="Manak J.R."/>
            <person name="Brown S.J."/>
        </authorList>
    </citation>
    <scope>GENOME REANNOTATION</scope>
    <source>
        <strain evidence="5 6">Georgia GA2</strain>
    </source>
</reference>
<dbReference type="InterPro" id="IPR020097">
    <property type="entry name" value="PsdUridine_synth_TruA_a/b_dom"/>
</dbReference>
<dbReference type="InterPro" id="IPR001406">
    <property type="entry name" value="PsdUridine_synth_TruA"/>
</dbReference>
<keyword evidence="3" id="KW-0413">Isomerase</keyword>
<gene>
    <name evidence="5" type="primary">AUGUSTUS-3.0.2_30541</name>
    <name evidence="5" type="ORF">TcasGA2_TC030541</name>
</gene>
<dbReference type="Gene3D" id="3.30.70.660">
    <property type="entry name" value="Pseudouridine synthase I, catalytic domain, C-terminal subdomain"/>
    <property type="match status" value="1"/>
</dbReference>
<evidence type="ECO:0000256" key="3">
    <source>
        <dbReference type="ARBA" id="ARBA00023235"/>
    </source>
</evidence>